<reference evidence="4" key="1">
    <citation type="journal article" date="2019" name="Int. J. Syst. Evol. Microbiol.">
        <title>The Global Catalogue of Microorganisms (GCM) 10K type strain sequencing project: providing services to taxonomists for standard genome sequencing and annotation.</title>
        <authorList>
            <consortium name="The Broad Institute Genomics Platform"/>
            <consortium name="The Broad Institute Genome Sequencing Center for Infectious Disease"/>
            <person name="Wu L."/>
            <person name="Ma J."/>
        </authorList>
    </citation>
    <scope>NUCLEOTIDE SEQUENCE [LARGE SCALE GENOMIC DNA]</scope>
    <source>
        <strain evidence="4">JCM 30346</strain>
    </source>
</reference>
<gene>
    <name evidence="3" type="ORF">ACFP1K_37450</name>
</gene>
<dbReference type="Proteomes" id="UP001596137">
    <property type="component" value="Unassembled WGS sequence"/>
</dbReference>
<dbReference type="InterPro" id="IPR010916">
    <property type="entry name" value="TonB_box_CS"/>
</dbReference>
<proteinExistence type="inferred from homology"/>
<dbReference type="SUPFAM" id="SSF54637">
    <property type="entry name" value="Thioesterase/thiol ester dehydrase-isomerase"/>
    <property type="match status" value="1"/>
</dbReference>
<dbReference type="PANTHER" id="PTHR43841:SF3">
    <property type="entry name" value="(3R)-HYDROXYACYL-ACP DEHYDRATASE SUBUNIT HADB"/>
    <property type="match status" value="1"/>
</dbReference>
<feature type="domain" description="MaoC-like" evidence="2">
    <location>
        <begin position="11"/>
        <end position="121"/>
    </location>
</feature>
<dbReference type="Pfam" id="PF01575">
    <property type="entry name" value="MaoC_dehydratas"/>
    <property type="match status" value="1"/>
</dbReference>
<dbReference type="InterPro" id="IPR002539">
    <property type="entry name" value="MaoC-like_dom"/>
</dbReference>
<sequence>MTRTAPTGVRAGQEVVQVVVTDLKRTQIVMYAGASGDFNPLHTDEPFATKVAGNPTVMAHGMLTMGLAGRVLTGWFGHENIRRYRARFKAPVWPGDTLTVTAAVTSVATVDGERRAELTLSAVNAAGTEVLTGTATVLVADADGAAG</sequence>
<evidence type="ECO:0000313" key="4">
    <source>
        <dbReference type="Proteomes" id="UP001596137"/>
    </source>
</evidence>
<dbReference type="EMBL" id="JBHSRF010000106">
    <property type="protein sequence ID" value="MFC6086901.1"/>
    <property type="molecule type" value="Genomic_DNA"/>
</dbReference>
<evidence type="ECO:0000259" key="2">
    <source>
        <dbReference type="Pfam" id="PF01575"/>
    </source>
</evidence>
<comment type="similarity">
    <text evidence="1">Belongs to the enoyl-CoA hydratase/isomerase family.</text>
</comment>
<comment type="caution">
    <text evidence="3">The sequence shown here is derived from an EMBL/GenBank/DDBJ whole genome shotgun (WGS) entry which is preliminary data.</text>
</comment>
<evidence type="ECO:0000313" key="3">
    <source>
        <dbReference type="EMBL" id="MFC6086901.1"/>
    </source>
</evidence>
<name>A0ABW1NVE0_9ACTN</name>
<dbReference type="PANTHER" id="PTHR43841">
    <property type="entry name" value="3-HYDROXYACYL-THIOESTER DEHYDRATASE HTDX-RELATED"/>
    <property type="match status" value="1"/>
</dbReference>
<protein>
    <submittedName>
        <fullName evidence="3">MaoC/PaaZ C-terminal domain-containing protein</fullName>
    </submittedName>
</protein>
<dbReference type="RefSeq" id="WP_380762535.1">
    <property type="nucleotide sequence ID" value="NZ_JBHSRF010000106.1"/>
</dbReference>
<dbReference type="Gene3D" id="3.10.129.10">
    <property type="entry name" value="Hotdog Thioesterase"/>
    <property type="match status" value="1"/>
</dbReference>
<keyword evidence="4" id="KW-1185">Reference proteome</keyword>
<dbReference type="InterPro" id="IPR029069">
    <property type="entry name" value="HotDog_dom_sf"/>
</dbReference>
<accession>A0ABW1NVE0</accession>
<evidence type="ECO:0000256" key="1">
    <source>
        <dbReference type="ARBA" id="ARBA00005254"/>
    </source>
</evidence>
<dbReference type="PROSITE" id="PS00430">
    <property type="entry name" value="TONB_DEPENDENT_REC_1"/>
    <property type="match status" value="1"/>
</dbReference>
<organism evidence="3 4">
    <name type="scientific">Sphaerisporangium aureirubrum</name>
    <dbReference type="NCBI Taxonomy" id="1544736"/>
    <lineage>
        <taxon>Bacteria</taxon>
        <taxon>Bacillati</taxon>
        <taxon>Actinomycetota</taxon>
        <taxon>Actinomycetes</taxon>
        <taxon>Streptosporangiales</taxon>
        <taxon>Streptosporangiaceae</taxon>
        <taxon>Sphaerisporangium</taxon>
    </lineage>
</organism>